<dbReference type="Pfam" id="PF08268">
    <property type="entry name" value="FBA_3"/>
    <property type="match status" value="1"/>
</dbReference>
<dbReference type="SUPFAM" id="SSF81383">
    <property type="entry name" value="F-box domain"/>
    <property type="match status" value="1"/>
</dbReference>
<name>A0ABS8S9R1_DATST</name>
<evidence type="ECO:0000259" key="1">
    <source>
        <dbReference type="Pfam" id="PF00646"/>
    </source>
</evidence>
<organism evidence="3 4">
    <name type="scientific">Datura stramonium</name>
    <name type="common">Jimsonweed</name>
    <name type="synonym">Common thornapple</name>
    <dbReference type="NCBI Taxonomy" id="4076"/>
    <lineage>
        <taxon>Eukaryota</taxon>
        <taxon>Viridiplantae</taxon>
        <taxon>Streptophyta</taxon>
        <taxon>Embryophyta</taxon>
        <taxon>Tracheophyta</taxon>
        <taxon>Spermatophyta</taxon>
        <taxon>Magnoliopsida</taxon>
        <taxon>eudicotyledons</taxon>
        <taxon>Gunneridae</taxon>
        <taxon>Pentapetalae</taxon>
        <taxon>asterids</taxon>
        <taxon>lamiids</taxon>
        <taxon>Solanales</taxon>
        <taxon>Solanaceae</taxon>
        <taxon>Solanoideae</taxon>
        <taxon>Datureae</taxon>
        <taxon>Datura</taxon>
    </lineage>
</organism>
<dbReference type="Pfam" id="PF00646">
    <property type="entry name" value="F-box"/>
    <property type="match status" value="1"/>
</dbReference>
<keyword evidence="4" id="KW-1185">Reference proteome</keyword>
<dbReference type="InterPro" id="IPR036047">
    <property type="entry name" value="F-box-like_dom_sf"/>
</dbReference>
<dbReference type="Gene3D" id="1.20.1280.50">
    <property type="match status" value="1"/>
</dbReference>
<sequence>MADHFSKDLLINIFSRLCVKQLCQLKCISKEWLHTISSPHFKKQHRNQSKKRPTLSLISSSRSNHSFLSQLIHLSSMNSSNYELQVDDYETIAEIGDGHFVCSSGLDLLCFYQTGYVGKIWICNPITKKALALPILSDFAGRACLGYVSSANEYKIVVSFEGKVDNSDDWELYADFEELLSFNILTFKLEEETNVVGSWRDLLSCTQYSGTCHQPIHINGFIYWLAFAKDNTFSSDHMAILEMNLENEEVKTLCCPNVSSFGFSHLADINGHLCLVQNNTDGHMLNIWMLKAYESEGWCLDFSIEVHESAHNFTILGYLPRNCKSTGDVLIRSVKGNLFCYETDTKKFKELLCLNQVEYKWCALFYESFFSIGMPGN</sequence>
<evidence type="ECO:0000259" key="2">
    <source>
        <dbReference type="Pfam" id="PF08268"/>
    </source>
</evidence>
<dbReference type="InterPro" id="IPR017451">
    <property type="entry name" value="F-box-assoc_interact_dom"/>
</dbReference>
<reference evidence="3 4" key="1">
    <citation type="journal article" date="2021" name="BMC Genomics">
        <title>Datura genome reveals duplications of psychoactive alkaloid biosynthetic genes and high mutation rate following tissue culture.</title>
        <authorList>
            <person name="Rajewski A."/>
            <person name="Carter-House D."/>
            <person name="Stajich J."/>
            <person name="Litt A."/>
        </authorList>
    </citation>
    <scope>NUCLEOTIDE SEQUENCE [LARGE SCALE GENOMIC DNA]</scope>
    <source>
        <strain evidence="3">AR-01</strain>
    </source>
</reference>
<dbReference type="InterPro" id="IPR001810">
    <property type="entry name" value="F-box_dom"/>
</dbReference>
<dbReference type="InterPro" id="IPR013187">
    <property type="entry name" value="F-box-assoc_dom_typ3"/>
</dbReference>
<feature type="domain" description="F-box" evidence="1">
    <location>
        <begin position="7"/>
        <end position="43"/>
    </location>
</feature>
<evidence type="ECO:0008006" key="5">
    <source>
        <dbReference type="Google" id="ProtNLM"/>
    </source>
</evidence>
<evidence type="ECO:0000313" key="3">
    <source>
        <dbReference type="EMBL" id="MCD7455558.1"/>
    </source>
</evidence>
<feature type="domain" description="F-box associated beta-propeller type 3" evidence="2">
    <location>
        <begin position="70"/>
        <end position="332"/>
    </location>
</feature>
<dbReference type="EMBL" id="JACEIK010000353">
    <property type="protein sequence ID" value="MCD7455558.1"/>
    <property type="molecule type" value="Genomic_DNA"/>
</dbReference>
<proteinExistence type="predicted"/>
<dbReference type="PANTHER" id="PTHR31672:SF10">
    <property type="entry name" value="F-BOX DOMAIN-CONTAINING PROTEIN"/>
    <property type="match status" value="1"/>
</dbReference>
<gene>
    <name evidence="3" type="ORF">HAX54_028679</name>
</gene>
<dbReference type="InterPro" id="IPR050796">
    <property type="entry name" value="SCF_F-box_component"/>
</dbReference>
<evidence type="ECO:0000313" key="4">
    <source>
        <dbReference type="Proteomes" id="UP000823775"/>
    </source>
</evidence>
<dbReference type="NCBIfam" id="TIGR01640">
    <property type="entry name" value="F_box_assoc_1"/>
    <property type="match status" value="1"/>
</dbReference>
<protein>
    <recommendedName>
        <fullName evidence="5">F-box domain-containing protein</fullName>
    </recommendedName>
</protein>
<dbReference type="Proteomes" id="UP000823775">
    <property type="component" value="Unassembled WGS sequence"/>
</dbReference>
<comment type="caution">
    <text evidence="3">The sequence shown here is derived from an EMBL/GenBank/DDBJ whole genome shotgun (WGS) entry which is preliminary data.</text>
</comment>
<dbReference type="PANTHER" id="PTHR31672">
    <property type="entry name" value="BNACNNG10540D PROTEIN"/>
    <property type="match status" value="1"/>
</dbReference>
<accession>A0ABS8S9R1</accession>